<evidence type="ECO:0000256" key="3">
    <source>
        <dbReference type="ARBA" id="ARBA00022782"/>
    </source>
</evidence>
<evidence type="ECO:0000313" key="7">
    <source>
        <dbReference type="Proteomes" id="UP000594263"/>
    </source>
</evidence>
<dbReference type="GO" id="GO:0030154">
    <property type="term" value="P:cell differentiation"/>
    <property type="evidence" value="ECO:0007669"/>
    <property type="project" value="UniProtKB-KW"/>
</dbReference>
<protein>
    <recommendedName>
        <fullName evidence="8">CLAVATA3/ESR (CLE)-related protein 9</fullName>
    </recommendedName>
</protein>
<name>A0A7N0VJI6_KALFE</name>
<dbReference type="PANTHER" id="PTHR34359:SF5">
    <property type="entry name" value="CLAVATA3_ESR (CLE)-RELATED PROTEIN 9"/>
    <property type="match status" value="1"/>
</dbReference>
<keyword evidence="4" id="KW-0379">Hydroxylation</keyword>
<dbReference type="Proteomes" id="UP000594263">
    <property type="component" value="Unplaced"/>
</dbReference>
<keyword evidence="3" id="KW-0221">Differentiation</keyword>
<organism evidence="6 7">
    <name type="scientific">Kalanchoe fedtschenkoi</name>
    <name type="common">Lavender scallops</name>
    <name type="synonym">South American air plant</name>
    <dbReference type="NCBI Taxonomy" id="63787"/>
    <lineage>
        <taxon>Eukaryota</taxon>
        <taxon>Viridiplantae</taxon>
        <taxon>Streptophyta</taxon>
        <taxon>Embryophyta</taxon>
        <taxon>Tracheophyta</taxon>
        <taxon>Spermatophyta</taxon>
        <taxon>Magnoliopsida</taxon>
        <taxon>eudicotyledons</taxon>
        <taxon>Gunneridae</taxon>
        <taxon>Pentapetalae</taxon>
        <taxon>Saxifragales</taxon>
        <taxon>Crassulaceae</taxon>
        <taxon>Kalanchoe</taxon>
    </lineage>
</organism>
<comment type="similarity">
    <text evidence="1">Belongs to the CLV3/ESR signal peptide family.</text>
</comment>
<evidence type="ECO:0000256" key="2">
    <source>
        <dbReference type="ARBA" id="ARBA00022473"/>
    </source>
</evidence>
<dbReference type="Gramene" id="Kaladp0998s0003.1.v1.1">
    <property type="protein sequence ID" value="Kaladp0998s0003.1.v1.1.CDS.1"/>
    <property type="gene ID" value="Kaladp0998s0003.v1.1"/>
</dbReference>
<reference evidence="6" key="1">
    <citation type="submission" date="2021-01" db="UniProtKB">
        <authorList>
            <consortium name="EnsemblPlants"/>
        </authorList>
    </citation>
    <scope>IDENTIFICATION</scope>
</reference>
<dbReference type="EnsemblPlants" id="Kaladp0998s0003.1.v1.1">
    <property type="protein sequence ID" value="Kaladp0998s0003.1.v1.1.CDS.1"/>
    <property type="gene ID" value="Kaladp0998s0003.v1.1"/>
</dbReference>
<dbReference type="PANTHER" id="PTHR34359">
    <property type="entry name" value="CLAVATA3/ESR (CLE)-RELATED PROTEIN 10"/>
    <property type="match status" value="1"/>
</dbReference>
<evidence type="ECO:0008006" key="8">
    <source>
        <dbReference type="Google" id="ProtNLM"/>
    </source>
</evidence>
<proteinExistence type="inferred from homology"/>
<dbReference type="InterPro" id="IPR039618">
    <property type="entry name" value="CLE9-13"/>
</dbReference>
<keyword evidence="7" id="KW-1185">Reference proteome</keyword>
<accession>A0A7N0VJI6</accession>
<feature type="region of interest" description="Disordered" evidence="5">
    <location>
        <begin position="74"/>
        <end position="108"/>
    </location>
</feature>
<evidence type="ECO:0000313" key="6">
    <source>
        <dbReference type="EnsemblPlants" id="Kaladp0998s0003.1.v1.1.CDS.1"/>
    </source>
</evidence>
<evidence type="ECO:0000256" key="1">
    <source>
        <dbReference type="ARBA" id="ARBA00005416"/>
    </source>
</evidence>
<dbReference type="AlphaFoldDB" id="A0A7N0VJI6"/>
<evidence type="ECO:0000256" key="4">
    <source>
        <dbReference type="ARBA" id="ARBA00023278"/>
    </source>
</evidence>
<sequence>MAKSSRSHSVFLIIISILLILCFLIFCATATAAASDLHLRRAAIIRARRRPRTTRACDANYPQAICLHLQRMRRRRPPQPLPPSMYEVDPRYGVQKRLVPSGPNPLHN</sequence>
<evidence type="ECO:0000256" key="5">
    <source>
        <dbReference type="SAM" id="MobiDB-lite"/>
    </source>
</evidence>
<keyword evidence="2" id="KW-0217">Developmental protein</keyword>